<evidence type="ECO:0000256" key="10">
    <source>
        <dbReference type="ARBA" id="ARBA00023163"/>
    </source>
</evidence>
<name>A0A7I8VXP2_9ANNE</name>
<evidence type="ECO:0000256" key="6">
    <source>
        <dbReference type="ARBA" id="ARBA00022771"/>
    </source>
</evidence>
<gene>
    <name evidence="15" type="ORF">DGYR_LOCUS7601</name>
</gene>
<evidence type="ECO:0000256" key="12">
    <source>
        <dbReference type="PROSITE-ProRule" id="PRU00042"/>
    </source>
</evidence>
<evidence type="ECO:0000313" key="15">
    <source>
        <dbReference type="EMBL" id="CAD5119346.1"/>
    </source>
</evidence>
<dbReference type="Proteomes" id="UP000549394">
    <property type="component" value="Unassembled WGS sequence"/>
</dbReference>
<dbReference type="InterPro" id="IPR013087">
    <property type="entry name" value="Znf_C2H2_type"/>
</dbReference>
<keyword evidence="10" id="KW-0804">Transcription</keyword>
<keyword evidence="7" id="KW-0862">Zinc</keyword>
<keyword evidence="8" id="KW-0805">Transcription regulation</keyword>
<dbReference type="PANTHER" id="PTHR23235:SF120">
    <property type="entry name" value="KRUPPEL-LIKE FACTOR 15"/>
    <property type="match status" value="1"/>
</dbReference>
<keyword evidence="5" id="KW-0677">Repeat</keyword>
<evidence type="ECO:0000256" key="2">
    <source>
        <dbReference type="ARBA" id="ARBA00004123"/>
    </source>
</evidence>
<feature type="region of interest" description="Disordered" evidence="13">
    <location>
        <begin position="54"/>
        <end position="177"/>
    </location>
</feature>
<dbReference type="PANTHER" id="PTHR23235">
    <property type="entry name" value="KRUEPPEL-LIKE TRANSCRIPTION FACTOR"/>
    <property type="match status" value="1"/>
</dbReference>
<keyword evidence="11" id="KW-0539">Nucleus</keyword>
<evidence type="ECO:0000313" key="16">
    <source>
        <dbReference type="Proteomes" id="UP000549394"/>
    </source>
</evidence>
<evidence type="ECO:0000256" key="1">
    <source>
        <dbReference type="ARBA" id="ARBA00003767"/>
    </source>
</evidence>
<protein>
    <submittedName>
        <fullName evidence="15">DgyrCDS7963</fullName>
    </submittedName>
</protein>
<dbReference type="Pfam" id="PF00096">
    <property type="entry name" value="zf-C2H2"/>
    <property type="match status" value="2"/>
</dbReference>
<feature type="domain" description="C2H2-type" evidence="14">
    <location>
        <begin position="287"/>
        <end position="313"/>
    </location>
</feature>
<evidence type="ECO:0000256" key="5">
    <source>
        <dbReference type="ARBA" id="ARBA00022737"/>
    </source>
</evidence>
<evidence type="ECO:0000256" key="13">
    <source>
        <dbReference type="SAM" id="MobiDB-lite"/>
    </source>
</evidence>
<dbReference type="OrthoDB" id="3437960at2759"/>
<feature type="compositionally biased region" description="Basic residues" evidence="13">
    <location>
        <begin position="152"/>
        <end position="169"/>
    </location>
</feature>
<comment type="caution">
    <text evidence="15">The sequence shown here is derived from an EMBL/GenBank/DDBJ whole genome shotgun (WGS) entry which is preliminary data.</text>
</comment>
<dbReference type="EMBL" id="CAJFCJ010000010">
    <property type="protein sequence ID" value="CAD5119346.1"/>
    <property type="molecule type" value="Genomic_DNA"/>
</dbReference>
<keyword evidence="16" id="KW-1185">Reference proteome</keyword>
<sequence length="313" mass="35800">MIAVTLDDSVMVLNLTNKMLHENDASAAKYEGTRLRTRRPSRLAAEKVEIKEDTEEIIIDKKIDQNNEEEEPYSSRGKIKTSSTDYDDELEAGSTLPLKSSGKRKRGRGRGMRSISSSRQGRRNRNSMDYSEGDTEAGDGNNSNDEIDSPLKKKGRRISKRGGRSSRKKTREEEIRAYTNDQDVIDLSVDNTPLDASIVDQFEDLPLLPEPENKFGLSHKPKPSNLPRKYICDFCESGFKSSSHLEEHRRLHTGEKPYKCPVCPFEASHGSNYRLHLRDNHPEIDPYPCPHCDRAFKQKKDYRNHVKEHPKTN</sequence>
<dbReference type="SMART" id="SM00355">
    <property type="entry name" value="ZnF_C2H2"/>
    <property type="match status" value="3"/>
</dbReference>
<dbReference type="PROSITE" id="PS00028">
    <property type="entry name" value="ZINC_FINGER_C2H2_1"/>
    <property type="match status" value="2"/>
</dbReference>
<reference evidence="15 16" key="1">
    <citation type="submission" date="2020-08" db="EMBL/GenBank/DDBJ databases">
        <authorList>
            <person name="Hejnol A."/>
        </authorList>
    </citation>
    <scope>NUCLEOTIDE SEQUENCE [LARGE SCALE GENOMIC DNA]</scope>
</reference>
<dbReference type="GO" id="GO:0000981">
    <property type="term" value="F:DNA-binding transcription factor activity, RNA polymerase II-specific"/>
    <property type="evidence" value="ECO:0007669"/>
    <property type="project" value="TreeGrafter"/>
</dbReference>
<comment type="subcellular location">
    <subcellularLocation>
        <location evidence="2">Nucleus</location>
    </subcellularLocation>
</comment>
<evidence type="ECO:0000259" key="14">
    <source>
        <dbReference type="PROSITE" id="PS50157"/>
    </source>
</evidence>
<keyword evidence="9" id="KW-0238">DNA-binding</keyword>
<dbReference type="SUPFAM" id="SSF57667">
    <property type="entry name" value="beta-beta-alpha zinc fingers"/>
    <property type="match status" value="2"/>
</dbReference>
<proteinExistence type="inferred from homology"/>
<comment type="similarity">
    <text evidence="3">Belongs to the krueppel C2H2-type zinc-finger protein family.</text>
</comment>
<dbReference type="GO" id="GO:0005634">
    <property type="term" value="C:nucleus"/>
    <property type="evidence" value="ECO:0007669"/>
    <property type="project" value="UniProtKB-SubCell"/>
</dbReference>
<organism evidence="15 16">
    <name type="scientific">Dimorphilus gyrociliatus</name>
    <dbReference type="NCBI Taxonomy" id="2664684"/>
    <lineage>
        <taxon>Eukaryota</taxon>
        <taxon>Metazoa</taxon>
        <taxon>Spiralia</taxon>
        <taxon>Lophotrochozoa</taxon>
        <taxon>Annelida</taxon>
        <taxon>Polychaeta</taxon>
        <taxon>Polychaeta incertae sedis</taxon>
        <taxon>Dinophilidae</taxon>
        <taxon>Dimorphilus</taxon>
    </lineage>
</organism>
<dbReference type="GO" id="GO:0008270">
    <property type="term" value="F:zinc ion binding"/>
    <property type="evidence" value="ECO:0007669"/>
    <property type="project" value="UniProtKB-KW"/>
</dbReference>
<dbReference type="PROSITE" id="PS50157">
    <property type="entry name" value="ZINC_FINGER_C2H2_2"/>
    <property type="match status" value="2"/>
</dbReference>
<evidence type="ECO:0000256" key="7">
    <source>
        <dbReference type="ARBA" id="ARBA00022833"/>
    </source>
</evidence>
<feature type="domain" description="C2H2-type" evidence="14">
    <location>
        <begin position="230"/>
        <end position="257"/>
    </location>
</feature>
<evidence type="ECO:0000256" key="4">
    <source>
        <dbReference type="ARBA" id="ARBA00022723"/>
    </source>
</evidence>
<dbReference type="FunFam" id="3.30.160.60:FF:000226">
    <property type="entry name" value="Zinc finger protein 236 variant"/>
    <property type="match status" value="1"/>
</dbReference>
<evidence type="ECO:0000256" key="3">
    <source>
        <dbReference type="ARBA" id="ARBA00006991"/>
    </source>
</evidence>
<dbReference type="GO" id="GO:0000978">
    <property type="term" value="F:RNA polymerase II cis-regulatory region sequence-specific DNA binding"/>
    <property type="evidence" value="ECO:0007669"/>
    <property type="project" value="TreeGrafter"/>
</dbReference>
<dbReference type="Gene3D" id="3.30.160.60">
    <property type="entry name" value="Classic Zinc Finger"/>
    <property type="match status" value="3"/>
</dbReference>
<accession>A0A7I8VXP2</accession>
<keyword evidence="6 12" id="KW-0863">Zinc-finger</keyword>
<evidence type="ECO:0000256" key="9">
    <source>
        <dbReference type="ARBA" id="ARBA00023125"/>
    </source>
</evidence>
<evidence type="ECO:0000256" key="11">
    <source>
        <dbReference type="ARBA" id="ARBA00023242"/>
    </source>
</evidence>
<dbReference type="AlphaFoldDB" id="A0A7I8VXP2"/>
<comment type="function">
    <text evidence="1">May be involved in transcriptional regulation.</text>
</comment>
<evidence type="ECO:0000256" key="8">
    <source>
        <dbReference type="ARBA" id="ARBA00023015"/>
    </source>
</evidence>
<feature type="compositionally biased region" description="Basic residues" evidence="13">
    <location>
        <begin position="101"/>
        <end position="111"/>
    </location>
</feature>
<dbReference type="InterPro" id="IPR036236">
    <property type="entry name" value="Znf_C2H2_sf"/>
</dbReference>
<keyword evidence="4" id="KW-0479">Metal-binding</keyword>